<keyword evidence="1" id="KW-0472">Membrane</keyword>
<accession>M0AQ28</accession>
<organism evidence="2 3">
    <name type="scientific">Natrialba asiatica (strain ATCC 700177 / DSM 12278 / JCM 9576 / FERM P-10747 / NBRC 102637 / 172P1)</name>
    <dbReference type="NCBI Taxonomy" id="29540"/>
    <lineage>
        <taxon>Archaea</taxon>
        <taxon>Methanobacteriati</taxon>
        <taxon>Methanobacteriota</taxon>
        <taxon>Stenosarchaea group</taxon>
        <taxon>Halobacteria</taxon>
        <taxon>Halobacteriales</taxon>
        <taxon>Natrialbaceae</taxon>
        <taxon>Natrialba</taxon>
    </lineage>
</organism>
<evidence type="ECO:0000256" key="1">
    <source>
        <dbReference type="SAM" id="Phobius"/>
    </source>
</evidence>
<dbReference type="eggNOG" id="arCOG08131">
    <property type="taxonomic scope" value="Archaea"/>
</dbReference>
<evidence type="ECO:0000313" key="3">
    <source>
        <dbReference type="Proteomes" id="UP000011554"/>
    </source>
</evidence>
<name>M0AQ28_NATA1</name>
<sequence>MTADATARQREGVARFVRELEADGDAVAGTLSEAEFGTFEALSAVLGHHQGNYYHAARFFKAEWSGEFEETQPLEDLIELLGLLAIAAGGVVLVFLPFVVLLSYALRIATIAARTADFGPFIPRRPS</sequence>
<proteinExistence type="predicted"/>
<gene>
    <name evidence="2" type="ORF">C481_14658</name>
</gene>
<keyword evidence="1" id="KW-1133">Transmembrane helix</keyword>
<dbReference type="EMBL" id="AOIO01000033">
    <property type="protein sequence ID" value="ELY99483.1"/>
    <property type="molecule type" value="Genomic_DNA"/>
</dbReference>
<dbReference type="AlphaFoldDB" id="M0AQ28"/>
<dbReference type="RefSeq" id="WP_006109978.1">
    <property type="nucleotide sequence ID" value="NZ_AOIO01000033.1"/>
</dbReference>
<dbReference type="Pfam" id="PF25927">
    <property type="entry name" value="DUF7972"/>
    <property type="match status" value="1"/>
</dbReference>
<dbReference type="InterPro" id="IPR058278">
    <property type="entry name" value="DUF7972"/>
</dbReference>
<keyword evidence="3" id="KW-1185">Reference proteome</keyword>
<protein>
    <submittedName>
        <fullName evidence="2">Uncharacterized protein</fullName>
    </submittedName>
</protein>
<feature type="transmembrane region" description="Helical" evidence="1">
    <location>
        <begin position="80"/>
        <end position="106"/>
    </location>
</feature>
<comment type="caution">
    <text evidence="2">The sequence shown here is derived from an EMBL/GenBank/DDBJ whole genome shotgun (WGS) entry which is preliminary data.</text>
</comment>
<dbReference type="Proteomes" id="UP000011554">
    <property type="component" value="Unassembled WGS sequence"/>
</dbReference>
<keyword evidence="1" id="KW-0812">Transmembrane</keyword>
<evidence type="ECO:0000313" key="2">
    <source>
        <dbReference type="EMBL" id="ELY99483.1"/>
    </source>
</evidence>
<reference evidence="2 3" key="1">
    <citation type="journal article" date="2014" name="PLoS Genet.">
        <title>Phylogenetically driven sequencing of extremely halophilic archaea reveals strategies for static and dynamic osmo-response.</title>
        <authorList>
            <person name="Becker E.A."/>
            <person name="Seitzer P.M."/>
            <person name="Tritt A."/>
            <person name="Larsen D."/>
            <person name="Krusor M."/>
            <person name="Yao A.I."/>
            <person name="Wu D."/>
            <person name="Madern D."/>
            <person name="Eisen J.A."/>
            <person name="Darling A.E."/>
            <person name="Facciotti M.T."/>
        </authorList>
    </citation>
    <scope>NUCLEOTIDE SEQUENCE [LARGE SCALE GENOMIC DNA]</scope>
    <source>
        <strain evidence="2 3">DSM 12278</strain>
    </source>
</reference>
<dbReference type="PATRIC" id="fig|29540.5.peg.2977"/>